<dbReference type="EMBL" id="JALBUR010000027">
    <property type="protein sequence ID" value="MDX8420233.1"/>
    <property type="molecule type" value="Genomic_DNA"/>
</dbReference>
<dbReference type="Gene3D" id="1.10.132.50">
    <property type="entry name" value="ATP synthase (C/AC39) subunit, domain 3"/>
    <property type="match status" value="3"/>
</dbReference>
<dbReference type="PANTHER" id="PTHR38682:SF1">
    <property type="entry name" value="V-TYPE ATP SYNTHASE SUBUNIT C"/>
    <property type="match status" value="1"/>
</dbReference>
<dbReference type="RefSeq" id="WP_108776036.1">
    <property type="nucleotide sequence ID" value="NZ_JALBUR010000027.1"/>
</dbReference>
<reference evidence="3 4" key="1">
    <citation type="submission" date="2022-03" db="EMBL/GenBank/DDBJ databases">
        <title>Novel taxa within the pig intestine.</title>
        <authorList>
            <person name="Wylensek D."/>
            <person name="Bishof K."/>
            <person name="Afrizal A."/>
            <person name="Clavel T."/>
        </authorList>
    </citation>
    <scope>NUCLEOTIDE SEQUENCE [LARGE SCALE GENOMIC DNA]</scope>
    <source>
        <strain evidence="3 4">CLA-KB-P133</strain>
    </source>
</reference>
<comment type="caution">
    <text evidence="3">The sequence shown here is derived from an EMBL/GenBank/DDBJ whole genome shotgun (WGS) entry which is preliminary data.</text>
</comment>
<evidence type="ECO:0000313" key="3">
    <source>
        <dbReference type="EMBL" id="MDX8420233.1"/>
    </source>
</evidence>
<evidence type="ECO:0000256" key="2">
    <source>
        <dbReference type="ARBA" id="ARBA00023065"/>
    </source>
</evidence>
<organism evidence="3 4">
    <name type="scientific">Grylomicrobium aquisgranensis</name>
    <dbReference type="NCBI Taxonomy" id="2926318"/>
    <lineage>
        <taxon>Bacteria</taxon>
        <taxon>Bacillati</taxon>
        <taxon>Bacillota</taxon>
        <taxon>Erysipelotrichia</taxon>
        <taxon>Erysipelotrichales</taxon>
        <taxon>Erysipelotrichaceae</taxon>
        <taxon>Grylomicrobium</taxon>
    </lineage>
</organism>
<dbReference type="GO" id="GO:0046961">
    <property type="term" value="F:proton-transporting ATPase activity, rotational mechanism"/>
    <property type="evidence" value="ECO:0007669"/>
    <property type="project" value="InterPro"/>
</dbReference>
<gene>
    <name evidence="3" type="ORF">MOZ60_09015</name>
</gene>
<proteinExistence type="predicted"/>
<evidence type="ECO:0000256" key="1">
    <source>
        <dbReference type="ARBA" id="ARBA00022448"/>
    </source>
</evidence>
<dbReference type="InterPro" id="IPR044911">
    <property type="entry name" value="V-type_ATPase_csu/dsu_dom_3"/>
</dbReference>
<keyword evidence="2" id="KW-0406">Ion transport</keyword>
<keyword evidence="1" id="KW-0813">Transport</keyword>
<dbReference type="SUPFAM" id="SSF103486">
    <property type="entry name" value="V-type ATP synthase subunit C"/>
    <property type="match status" value="1"/>
</dbReference>
<dbReference type="InterPro" id="IPR036079">
    <property type="entry name" value="ATPase_csu/dsu_sf"/>
</dbReference>
<dbReference type="InterPro" id="IPR002843">
    <property type="entry name" value="ATPase_V0-cplx_csu/dsu"/>
</dbReference>
<protein>
    <submittedName>
        <fullName evidence="3">V-type ATPase subunit</fullName>
    </submittedName>
</protein>
<dbReference type="InterPro" id="IPR050873">
    <property type="entry name" value="V-ATPase_V0D/AC39_subunit"/>
</dbReference>
<keyword evidence="4" id="KW-1185">Reference proteome</keyword>
<accession>A0AB35U343</accession>
<evidence type="ECO:0000313" key="4">
    <source>
        <dbReference type="Proteomes" id="UP001286174"/>
    </source>
</evidence>
<dbReference type="AlphaFoldDB" id="A0AB35U343"/>
<sequence>MSSDGAMAAKARAMFGERLNADAYAALLQKKSLAEIVAYLKTNTLYRHALEGVNEKAIHRGQLEVLLRRSMYERLQKLLRYGSDADGRFLVAAVMTTEIEMILRCIRVLMNPESDERAEMIAEMPMYISHYMSFDIGKLAEITSYDDLLAFLKNTRYYDILRRYRKDNLMEIDAVSLEHDLRDAYYQHMIVLANSDTRGDERQQVLKLVSMRAELEAVSIIYRLKKYFQAAPAVIERTVVIRSCLFKEAEIRRMIKEDTADEVLAALQRKYHFYTKGANPQNIDRYIEKIVYNIYYTMIETDTRSNLILLSYMNLSQIEIHNVINICEGVRYHISNDRIRALLVY</sequence>
<dbReference type="Proteomes" id="UP001286174">
    <property type="component" value="Unassembled WGS sequence"/>
</dbReference>
<dbReference type="PANTHER" id="PTHR38682">
    <property type="entry name" value="V-TYPE ATP SYNTHASE SUBUNIT C"/>
    <property type="match status" value="1"/>
</dbReference>
<dbReference type="Pfam" id="PF01992">
    <property type="entry name" value="vATP-synt_AC39"/>
    <property type="match status" value="1"/>
</dbReference>
<name>A0AB35U343_9FIRM</name>